<feature type="non-terminal residue" evidence="2">
    <location>
        <position position="1"/>
    </location>
</feature>
<dbReference type="InterPro" id="IPR027417">
    <property type="entry name" value="P-loop_NTPase"/>
</dbReference>
<dbReference type="Gene3D" id="3.40.50.300">
    <property type="entry name" value="P-loop containing nucleotide triphosphate hydrolases"/>
    <property type="match status" value="1"/>
</dbReference>
<feature type="non-terminal residue" evidence="2">
    <location>
        <position position="166"/>
    </location>
</feature>
<keyword evidence="3" id="KW-1185">Reference proteome</keyword>
<feature type="domain" description="DEAD/DEAH-box helicase" evidence="1">
    <location>
        <begin position="32"/>
        <end position="155"/>
    </location>
</feature>
<dbReference type="InterPro" id="IPR011545">
    <property type="entry name" value="DEAD/DEAH_box_helicase_dom"/>
</dbReference>
<dbReference type="SUPFAM" id="SSF52540">
    <property type="entry name" value="P-loop containing nucleoside triphosphate hydrolases"/>
    <property type="match status" value="1"/>
</dbReference>
<dbReference type="EMBL" id="MU790747">
    <property type="protein sequence ID" value="KAJ3993716.1"/>
    <property type="molecule type" value="Genomic_DNA"/>
</dbReference>
<organism evidence="2 3">
    <name type="scientific">Lentinula boryana</name>
    <dbReference type="NCBI Taxonomy" id="40481"/>
    <lineage>
        <taxon>Eukaryota</taxon>
        <taxon>Fungi</taxon>
        <taxon>Dikarya</taxon>
        <taxon>Basidiomycota</taxon>
        <taxon>Agaricomycotina</taxon>
        <taxon>Agaricomycetes</taxon>
        <taxon>Agaricomycetidae</taxon>
        <taxon>Agaricales</taxon>
        <taxon>Marasmiineae</taxon>
        <taxon>Omphalotaceae</taxon>
        <taxon>Lentinula</taxon>
    </lineage>
</organism>
<proteinExistence type="predicted"/>
<gene>
    <name evidence="2" type="ORF">F5050DRAFT_1538754</name>
</gene>
<accession>A0ABQ8Q5E3</accession>
<protein>
    <recommendedName>
        <fullName evidence="1">DEAD/DEAH-box helicase domain-containing protein</fullName>
    </recommendedName>
</protein>
<evidence type="ECO:0000259" key="1">
    <source>
        <dbReference type="Pfam" id="PF00270"/>
    </source>
</evidence>
<comment type="caution">
    <text evidence="2">The sequence shown here is derived from an EMBL/GenBank/DDBJ whole genome shotgun (WGS) entry which is preliminary data.</text>
</comment>
<reference evidence="2" key="1">
    <citation type="submission" date="2022-08" db="EMBL/GenBank/DDBJ databases">
        <authorList>
            <consortium name="DOE Joint Genome Institute"/>
            <person name="Min B."/>
            <person name="Riley R."/>
            <person name="Sierra-Patev S."/>
            <person name="Naranjo-Ortiz M."/>
            <person name="Looney B."/>
            <person name="Konkel Z."/>
            <person name="Slot J.C."/>
            <person name="Sakamoto Y."/>
            <person name="Steenwyk J.L."/>
            <person name="Rokas A."/>
            <person name="Carro J."/>
            <person name="Camarero S."/>
            <person name="Ferreira P."/>
            <person name="Molpeceres G."/>
            <person name="Ruiz-Duenas F.J."/>
            <person name="Serrano A."/>
            <person name="Henrissat B."/>
            <person name="Drula E."/>
            <person name="Hughes K.W."/>
            <person name="Mata J.L."/>
            <person name="Ishikawa N.K."/>
            <person name="Vargas-Isla R."/>
            <person name="Ushijima S."/>
            <person name="Smith C.A."/>
            <person name="Ahrendt S."/>
            <person name="Andreopoulos W."/>
            <person name="He G."/>
            <person name="Labutti K."/>
            <person name="Lipzen A."/>
            <person name="Ng V."/>
            <person name="Sandor L."/>
            <person name="Barry K."/>
            <person name="Martinez A.T."/>
            <person name="Xiao Y."/>
            <person name="Gibbons J.G."/>
            <person name="Terashima K."/>
            <person name="Hibbett D.S."/>
            <person name="Grigoriev I.V."/>
        </authorList>
    </citation>
    <scope>NUCLEOTIDE SEQUENCE</scope>
    <source>
        <strain evidence="2">TFB10827</strain>
    </source>
</reference>
<dbReference type="Proteomes" id="UP001163828">
    <property type="component" value="Unassembled WGS sequence"/>
</dbReference>
<sequence>YSFSSERGQSLISHIIQQYVPHPAHDYVLEGIGKALGGKDVFAVMPTGSGKTGYMAFTALVVKVLKDKPEGYLEAKDVAQKFPSNPLMLSICPTNYIEYQQVSTDEEKKSVMGLKALVINSDTIQEVKDKKLPDLWKQAEEDLKITIILISPEQLRLKQYETALKH</sequence>
<evidence type="ECO:0000313" key="2">
    <source>
        <dbReference type="EMBL" id="KAJ3993716.1"/>
    </source>
</evidence>
<evidence type="ECO:0000313" key="3">
    <source>
        <dbReference type="Proteomes" id="UP001163828"/>
    </source>
</evidence>
<name>A0ABQ8Q5E3_9AGAR</name>
<dbReference type="Pfam" id="PF00270">
    <property type="entry name" value="DEAD"/>
    <property type="match status" value="1"/>
</dbReference>